<evidence type="ECO:0000313" key="1">
    <source>
        <dbReference type="EMBL" id="KAK6162359.1"/>
    </source>
</evidence>
<name>A0ABR0XTR8_REHGL</name>
<keyword evidence="2" id="KW-1185">Reference proteome</keyword>
<comment type="caution">
    <text evidence="1">The sequence shown here is derived from an EMBL/GenBank/DDBJ whole genome shotgun (WGS) entry which is preliminary data.</text>
</comment>
<proteinExistence type="predicted"/>
<protein>
    <submittedName>
        <fullName evidence="1">Uncharacterized protein</fullName>
    </submittedName>
</protein>
<dbReference type="Proteomes" id="UP001318860">
    <property type="component" value="Unassembled WGS sequence"/>
</dbReference>
<accession>A0ABR0XTR8</accession>
<evidence type="ECO:0000313" key="2">
    <source>
        <dbReference type="Proteomes" id="UP001318860"/>
    </source>
</evidence>
<gene>
    <name evidence="1" type="ORF">DH2020_002200</name>
</gene>
<organism evidence="1 2">
    <name type="scientific">Rehmannia glutinosa</name>
    <name type="common">Chinese foxglove</name>
    <dbReference type="NCBI Taxonomy" id="99300"/>
    <lineage>
        <taxon>Eukaryota</taxon>
        <taxon>Viridiplantae</taxon>
        <taxon>Streptophyta</taxon>
        <taxon>Embryophyta</taxon>
        <taxon>Tracheophyta</taxon>
        <taxon>Spermatophyta</taxon>
        <taxon>Magnoliopsida</taxon>
        <taxon>eudicotyledons</taxon>
        <taxon>Gunneridae</taxon>
        <taxon>Pentapetalae</taxon>
        <taxon>asterids</taxon>
        <taxon>lamiids</taxon>
        <taxon>Lamiales</taxon>
        <taxon>Orobanchaceae</taxon>
        <taxon>Rehmannieae</taxon>
        <taxon>Rehmannia</taxon>
    </lineage>
</organism>
<sequence>MDIKEALFSIRLEKSPGLGGMNTAFFQRLRDITGPKVVTSCLYFMNSCLFPEGFNDTNLVLIPKKNKPESVTYVRPITLCNVAYKESSTPRITVKVTYSLRGET</sequence>
<dbReference type="EMBL" id="JABTTQ020000002">
    <property type="protein sequence ID" value="KAK6162359.1"/>
    <property type="molecule type" value="Genomic_DNA"/>
</dbReference>
<reference evidence="1 2" key="1">
    <citation type="journal article" date="2021" name="Comput. Struct. Biotechnol. J.">
        <title>De novo genome assembly of the potent medicinal plant Rehmannia glutinosa using nanopore technology.</title>
        <authorList>
            <person name="Ma L."/>
            <person name="Dong C."/>
            <person name="Song C."/>
            <person name="Wang X."/>
            <person name="Zheng X."/>
            <person name="Niu Y."/>
            <person name="Chen S."/>
            <person name="Feng W."/>
        </authorList>
    </citation>
    <scope>NUCLEOTIDE SEQUENCE [LARGE SCALE GENOMIC DNA]</scope>
    <source>
        <strain evidence="1">DH-2019</strain>
    </source>
</reference>